<dbReference type="InterPro" id="IPR006941">
    <property type="entry name" value="RNase_CAF1"/>
</dbReference>
<reference evidence="3" key="1">
    <citation type="submission" date="2021-02" db="EMBL/GenBank/DDBJ databases">
        <authorList>
            <person name="Nowell W R."/>
        </authorList>
    </citation>
    <scope>NUCLEOTIDE SEQUENCE</scope>
    <source>
        <strain evidence="3">Ploen Becks lab</strain>
    </source>
</reference>
<keyword evidence="2" id="KW-0472">Membrane</keyword>
<dbReference type="SUPFAM" id="SSF53098">
    <property type="entry name" value="Ribonuclease H-like"/>
    <property type="match status" value="1"/>
</dbReference>
<comment type="similarity">
    <text evidence="1">Belongs to the CAF1 family.</text>
</comment>
<dbReference type="GO" id="GO:0000289">
    <property type="term" value="P:nuclear-transcribed mRNA poly(A) tail shortening"/>
    <property type="evidence" value="ECO:0007669"/>
    <property type="project" value="TreeGrafter"/>
</dbReference>
<keyword evidence="4" id="KW-1185">Reference proteome</keyword>
<dbReference type="PANTHER" id="PTHR15092">
    <property type="entry name" value="POLY A -SPECIFIC RIBONUCLEASE/TARGET OF EGR1, MEMBER 1"/>
    <property type="match status" value="1"/>
</dbReference>
<evidence type="ECO:0000313" key="4">
    <source>
        <dbReference type="Proteomes" id="UP000663879"/>
    </source>
</evidence>
<evidence type="ECO:0000256" key="2">
    <source>
        <dbReference type="SAM" id="Phobius"/>
    </source>
</evidence>
<dbReference type="PANTHER" id="PTHR15092:SF22">
    <property type="entry name" value="POLY(A)-SPECIFIC RIBONUCLEASE PNLDC1"/>
    <property type="match status" value="1"/>
</dbReference>
<feature type="transmembrane region" description="Helical" evidence="2">
    <location>
        <begin position="507"/>
        <end position="525"/>
    </location>
</feature>
<protein>
    <submittedName>
        <fullName evidence="3">Uncharacterized protein</fullName>
    </submittedName>
</protein>
<dbReference type="GO" id="GO:1990431">
    <property type="term" value="P:priRNA 3'-end processing"/>
    <property type="evidence" value="ECO:0007669"/>
    <property type="project" value="TreeGrafter"/>
</dbReference>
<sequence>MGDITNENFEIKFHEINYNISKANYIAIDTEFTGLHIDEFRPSLTDSAEERYQKLKKPIQTFNVIQFGLSTFRYCNEQRAFITDTYNFYLFPRLNGLLDHCYSHQVSCVDFLCKHEFDFNKLYYQGISYLNTQQEKQLEKKLKNQIFFAGVERDVDERKIQRVCSAITDWLLRVDDGEFYEIERIREISDTILHNELRKRFGSIWTHQDGNKIIIEKITDEKRQEYEATQFNDMTKMTDSHLGFTKIFRLLVQYKKPLVVHNGIMDLMYLYEKFHDTLPSTLKKFKEEINKMFPLVYDTKFIGIEAKKINNQMRDLYDSTILDNLFQSLNREMPKKCGLFLPTIKHSKVSSLYSMRTRIHEAGYDAFMCGSVFLKLAHALVTYDSKKLYSIRQNNMNDYFVILKPFANKLPIIKASIDYINLSGKDSHRQDLKTLFIKSKTEISAPELNSEFTTYGQCELKMCSKYTATVTMDSICYSKYSAAPLKNNNYEITEYNFWKHGIKNNNLLYTAAAIGGFGLIILYALKI</sequence>
<name>A0A813M8U9_9BILA</name>
<dbReference type="AlphaFoldDB" id="A0A813M8U9"/>
<dbReference type="GO" id="GO:0005783">
    <property type="term" value="C:endoplasmic reticulum"/>
    <property type="evidence" value="ECO:0007669"/>
    <property type="project" value="TreeGrafter"/>
</dbReference>
<dbReference type="GO" id="GO:1990432">
    <property type="term" value="P:siRNA 3'-end processing"/>
    <property type="evidence" value="ECO:0007669"/>
    <property type="project" value="TreeGrafter"/>
</dbReference>
<dbReference type="InterPro" id="IPR051181">
    <property type="entry name" value="CAF1_poly(A)_ribonucleases"/>
</dbReference>
<evidence type="ECO:0000313" key="3">
    <source>
        <dbReference type="EMBL" id="CAF0716460.1"/>
    </source>
</evidence>
<evidence type="ECO:0000256" key="1">
    <source>
        <dbReference type="ARBA" id="ARBA00008372"/>
    </source>
</evidence>
<proteinExistence type="inferred from homology"/>
<dbReference type="EMBL" id="CAJNOC010000116">
    <property type="protein sequence ID" value="CAF0716460.1"/>
    <property type="molecule type" value="Genomic_DNA"/>
</dbReference>
<dbReference type="GO" id="GO:0003723">
    <property type="term" value="F:RNA binding"/>
    <property type="evidence" value="ECO:0007669"/>
    <property type="project" value="TreeGrafter"/>
</dbReference>
<dbReference type="Gene3D" id="3.30.420.10">
    <property type="entry name" value="Ribonuclease H-like superfamily/Ribonuclease H"/>
    <property type="match status" value="2"/>
</dbReference>
<dbReference type="GO" id="GO:0000175">
    <property type="term" value="F:3'-5'-RNA exonuclease activity"/>
    <property type="evidence" value="ECO:0007669"/>
    <property type="project" value="TreeGrafter"/>
</dbReference>
<gene>
    <name evidence="3" type="ORF">OXX778_LOCUS1702</name>
</gene>
<dbReference type="OrthoDB" id="414075at2759"/>
<dbReference type="GO" id="GO:0005634">
    <property type="term" value="C:nucleus"/>
    <property type="evidence" value="ECO:0007669"/>
    <property type="project" value="TreeGrafter"/>
</dbReference>
<keyword evidence="2" id="KW-1133">Transmembrane helix</keyword>
<dbReference type="Pfam" id="PF04857">
    <property type="entry name" value="CAF1"/>
    <property type="match status" value="1"/>
</dbReference>
<dbReference type="InterPro" id="IPR012337">
    <property type="entry name" value="RNaseH-like_sf"/>
</dbReference>
<dbReference type="Proteomes" id="UP000663879">
    <property type="component" value="Unassembled WGS sequence"/>
</dbReference>
<dbReference type="InterPro" id="IPR036397">
    <property type="entry name" value="RNaseH_sf"/>
</dbReference>
<keyword evidence="2" id="KW-0812">Transmembrane</keyword>
<comment type="caution">
    <text evidence="3">The sequence shown here is derived from an EMBL/GenBank/DDBJ whole genome shotgun (WGS) entry which is preliminary data.</text>
</comment>
<organism evidence="3 4">
    <name type="scientific">Brachionus calyciflorus</name>
    <dbReference type="NCBI Taxonomy" id="104777"/>
    <lineage>
        <taxon>Eukaryota</taxon>
        <taxon>Metazoa</taxon>
        <taxon>Spiralia</taxon>
        <taxon>Gnathifera</taxon>
        <taxon>Rotifera</taxon>
        <taxon>Eurotatoria</taxon>
        <taxon>Monogononta</taxon>
        <taxon>Pseudotrocha</taxon>
        <taxon>Ploima</taxon>
        <taxon>Brachionidae</taxon>
        <taxon>Brachionus</taxon>
    </lineage>
</organism>
<accession>A0A813M8U9</accession>